<evidence type="ECO:0000313" key="1">
    <source>
        <dbReference type="EMBL" id="KKL60683.1"/>
    </source>
</evidence>
<reference evidence="1" key="1">
    <citation type="journal article" date="2015" name="Nature">
        <title>Complex archaea that bridge the gap between prokaryotes and eukaryotes.</title>
        <authorList>
            <person name="Spang A."/>
            <person name="Saw J.H."/>
            <person name="Jorgensen S.L."/>
            <person name="Zaremba-Niedzwiedzka K."/>
            <person name="Martijn J."/>
            <person name="Lind A.E."/>
            <person name="van Eijk R."/>
            <person name="Schleper C."/>
            <person name="Guy L."/>
            <person name="Ettema T.J."/>
        </authorList>
    </citation>
    <scope>NUCLEOTIDE SEQUENCE</scope>
</reference>
<proteinExistence type="predicted"/>
<accession>A0A0F9DG42</accession>
<dbReference type="EMBL" id="LAZR01029065">
    <property type="protein sequence ID" value="KKL60683.1"/>
    <property type="molecule type" value="Genomic_DNA"/>
</dbReference>
<dbReference type="AlphaFoldDB" id="A0A0F9DG42"/>
<comment type="caution">
    <text evidence="1">The sequence shown here is derived from an EMBL/GenBank/DDBJ whole genome shotgun (WGS) entry which is preliminary data.</text>
</comment>
<organism evidence="1">
    <name type="scientific">marine sediment metagenome</name>
    <dbReference type="NCBI Taxonomy" id="412755"/>
    <lineage>
        <taxon>unclassified sequences</taxon>
        <taxon>metagenomes</taxon>
        <taxon>ecological metagenomes</taxon>
    </lineage>
</organism>
<feature type="non-terminal residue" evidence="1">
    <location>
        <position position="1"/>
    </location>
</feature>
<protein>
    <submittedName>
        <fullName evidence="1">Uncharacterized protein</fullName>
    </submittedName>
</protein>
<sequence length="469" mass="50170">LWSVTDASGNNLFKIRYTGHTESVEGVRTATSQYGPGVWVQLYGENTPEHTNQTGSYDHTGGSSENLFTKTAGDDFTQADEDNGNWIHMTGANFGALAEIKEFLSSTTLVVDGMGWDGDLASQTFEIIKHPSFISGAEAKHDFSVESTGEVEVDSYAFTSGDMVHFKNRAGADDVNSLRIETIGNGFQDLDSLRVIYETGDMQPTDASDVIHITVDESGAVSADATTHINGLLIEKTSVNTLTSQAIHIGPGYTEALHVVGSPEADPDYGYEVTSTTVVDRVNSGGGGNDAFVNAAVDVQIFDNDNDYILIGSDNTFEIIEMVFATGGSRDSNLEFYFSIGGAGFSGWTQLTAFSESTNGAQNSGFLTFDAPGAWAKDDQAEVNADITNAYYIGVKRTRNGAYTTPTEDFFKIFANQAGGMNIRGDGVVTLPYLGAIPANPVNGMAWMEADGLHVYYNGAERTVTDAAP</sequence>
<name>A0A0F9DG42_9ZZZZ</name>
<gene>
    <name evidence="1" type="ORF">LCGC14_2202860</name>
</gene>